<dbReference type="AlphaFoldDB" id="A0A2P7YGI5"/>
<dbReference type="Proteomes" id="UP000243723">
    <property type="component" value="Unassembled WGS sequence"/>
</dbReference>
<feature type="region of interest" description="Disordered" evidence="10">
    <location>
        <begin position="298"/>
        <end position="366"/>
    </location>
</feature>
<organism evidence="12 13">
    <name type="scientific">Elsinoe australis</name>
    <dbReference type="NCBI Taxonomy" id="40998"/>
    <lineage>
        <taxon>Eukaryota</taxon>
        <taxon>Fungi</taxon>
        <taxon>Dikarya</taxon>
        <taxon>Ascomycota</taxon>
        <taxon>Pezizomycotina</taxon>
        <taxon>Dothideomycetes</taxon>
        <taxon>Dothideomycetidae</taxon>
        <taxon>Myriangiales</taxon>
        <taxon>Elsinoaceae</taxon>
        <taxon>Elsinoe</taxon>
    </lineage>
</organism>
<evidence type="ECO:0000259" key="11">
    <source>
        <dbReference type="SMART" id="SM00479"/>
    </source>
</evidence>
<feature type="domain" description="Exonuclease" evidence="11">
    <location>
        <begin position="104"/>
        <end position="267"/>
    </location>
</feature>
<reference evidence="12 13" key="1">
    <citation type="submission" date="2017-05" db="EMBL/GenBank/DDBJ databases">
        <title>Draft genome sequence of Elsinoe australis.</title>
        <authorList>
            <person name="Cheng Q."/>
        </authorList>
    </citation>
    <scope>NUCLEOTIDE SEQUENCE [LARGE SCALE GENOMIC DNA]</scope>
    <source>
        <strain evidence="12 13">NL1</strain>
    </source>
</reference>
<gene>
    <name evidence="12" type="ORF">B9Z65_1662</name>
</gene>
<dbReference type="Gene3D" id="3.30.420.10">
    <property type="entry name" value="Ribonuclease H-like superfamily/Ribonuclease H"/>
    <property type="match status" value="1"/>
</dbReference>
<evidence type="ECO:0000256" key="2">
    <source>
        <dbReference type="ARBA" id="ARBA00010489"/>
    </source>
</evidence>
<evidence type="ECO:0000256" key="9">
    <source>
        <dbReference type="ARBA" id="ARBA00025599"/>
    </source>
</evidence>
<comment type="caution">
    <text evidence="12">The sequence shown here is derived from an EMBL/GenBank/DDBJ whole genome shotgun (WGS) entry which is preliminary data.</text>
</comment>
<dbReference type="GO" id="GO:0006364">
    <property type="term" value="P:rRNA processing"/>
    <property type="evidence" value="ECO:0007669"/>
    <property type="project" value="UniProtKB-KW"/>
</dbReference>
<keyword evidence="7" id="KW-0269">Exonuclease</keyword>
<feature type="compositionally biased region" description="Basic residues" evidence="10">
    <location>
        <begin position="351"/>
        <end position="366"/>
    </location>
</feature>
<evidence type="ECO:0000256" key="6">
    <source>
        <dbReference type="ARBA" id="ARBA00022801"/>
    </source>
</evidence>
<feature type="compositionally biased region" description="Basic and acidic residues" evidence="10">
    <location>
        <begin position="339"/>
        <end position="350"/>
    </location>
</feature>
<dbReference type="GO" id="GO:0008408">
    <property type="term" value="F:3'-5' exonuclease activity"/>
    <property type="evidence" value="ECO:0007669"/>
    <property type="project" value="InterPro"/>
</dbReference>
<comment type="similarity">
    <text evidence="2">Belongs to the REXO4 family.</text>
</comment>
<dbReference type="SMART" id="SM00479">
    <property type="entry name" value="EXOIII"/>
    <property type="match status" value="1"/>
</dbReference>
<comment type="subcellular location">
    <subcellularLocation>
        <location evidence="1">Nucleus</location>
    </subcellularLocation>
</comment>
<evidence type="ECO:0000313" key="13">
    <source>
        <dbReference type="Proteomes" id="UP000243723"/>
    </source>
</evidence>
<keyword evidence="13" id="KW-1185">Reference proteome</keyword>
<evidence type="ECO:0000313" key="12">
    <source>
        <dbReference type="EMBL" id="PSK35079.1"/>
    </source>
</evidence>
<dbReference type="EMBL" id="NHZQ01000445">
    <property type="protein sequence ID" value="PSK35079.1"/>
    <property type="molecule type" value="Genomic_DNA"/>
</dbReference>
<dbReference type="InterPro" id="IPR047021">
    <property type="entry name" value="REXO1/3/4-like"/>
</dbReference>
<dbReference type="OrthoDB" id="8191639at2759"/>
<evidence type="ECO:0000256" key="5">
    <source>
        <dbReference type="ARBA" id="ARBA00022722"/>
    </source>
</evidence>
<dbReference type="STRING" id="40998.A0A2P7YGI5"/>
<feature type="region of interest" description="Disordered" evidence="10">
    <location>
        <begin position="1"/>
        <end position="96"/>
    </location>
</feature>
<dbReference type="Pfam" id="PF00929">
    <property type="entry name" value="RNase_T"/>
    <property type="match status" value="1"/>
</dbReference>
<evidence type="ECO:0000256" key="7">
    <source>
        <dbReference type="ARBA" id="ARBA00022839"/>
    </source>
</evidence>
<keyword evidence="4" id="KW-0698">rRNA processing</keyword>
<dbReference type="PANTHER" id="PTHR12801:SF45">
    <property type="entry name" value="RNA EXONUCLEASE 4"/>
    <property type="match status" value="1"/>
</dbReference>
<sequence length="366" mass="39699">MPGIELSSNWKKLQSSIKSDVPKPSSISTTTLKRKRPTSTSKPTSKPPPSRKRPKMSSASASTSITSKALASPPPRLTPPPTDISHAPHPTSLNVGLTPSPAGRYLSLDCEMVSTKLHTHSLARVSLTNYHHAILYDSFVLPLPSDPVTDYRTHVSGVAAHHLRPGFARPFAEVQKAVADLLRGRVLVGHALGNDLKVLGLDHPGYAIRDTARYKGFKKFAGGRTPALRVLAKEVLGLGIQEGVHDSVVDARVAMELFRREKGGMEGEVRIKYGRLVEKVGREVVKGKVGVKKLVEEVSKGDEDEDEDQDAGAESALEGSELLDGESDGEESGSEVVEDAAKVDAEEEPKKKKRKKRKHKSRTTRA</sequence>
<dbReference type="PANTHER" id="PTHR12801">
    <property type="entry name" value="RNA EXONUCLEASE REXO1 / RECO3 FAMILY MEMBER-RELATED"/>
    <property type="match status" value="1"/>
</dbReference>
<dbReference type="SUPFAM" id="SSF53098">
    <property type="entry name" value="Ribonuclease H-like"/>
    <property type="match status" value="1"/>
</dbReference>
<accession>A0A2P7YGI5</accession>
<evidence type="ECO:0000256" key="10">
    <source>
        <dbReference type="SAM" id="MobiDB-lite"/>
    </source>
</evidence>
<feature type="compositionally biased region" description="Acidic residues" evidence="10">
    <location>
        <begin position="321"/>
        <end position="338"/>
    </location>
</feature>
<keyword evidence="5" id="KW-0540">Nuclease</keyword>
<feature type="compositionally biased region" description="Low complexity" evidence="10">
    <location>
        <begin position="56"/>
        <end position="71"/>
    </location>
</feature>
<evidence type="ECO:0000256" key="3">
    <source>
        <dbReference type="ARBA" id="ARBA00016937"/>
    </source>
</evidence>
<dbReference type="GO" id="GO:0005634">
    <property type="term" value="C:nucleus"/>
    <property type="evidence" value="ECO:0007669"/>
    <property type="project" value="UniProtKB-SubCell"/>
</dbReference>
<evidence type="ECO:0000256" key="8">
    <source>
        <dbReference type="ARBA" id="ARBA00023242"/>
    </source>
</evidence>
<dbReference type="CDD" id="cd06144">
    <property type="entry name" value="REX4_like"/>
    <property type="match status" value="1"/>
</dbReference>
<proteinExistence type="inferred from homology"/>
<keyword evidence="6" id="KW-0378">Hydrolase</keyword>
<evidence type="ECO:0000256" key="1">
    <source>
        <dbReference type="ARBA" id="ARBA00004123"/>
    </source>
</evidence>
<dbReference type="InterPro" id="IPR037431">
    <property type="entry name" value="REX4_DEDDh_dom"/>
</dbReference>
<dbReference type="InterPro" id="IPR036397">
    <property type="entry name" value="RNaseH_sf"/>
</dbReference>
<comment type="function">
    <text evidence="9">Exoribonuclease involved in ribosome biosynthesis. Involved in the processing of ITS1, the internal transcribed spacer localized between the 18S and 5.8S rRNAs.</text>
</comment>
<protein>
    <recommendedName>
        <fullName evidence="3">RNA exonuclease 4</fullName>
    </recommendedName>
</protein>
<dbReference type="GO" id="GO:0000027">
    <property type="term" value="P:ribosomal large subunit assembly"/>
    <property type="evidence" value="ECO:0007669"/>
    <property type="project" value="TreeGrafter"/>
</dbReference>
<dbReference type="InterPro" id="IPR013520">
    <property type="entry name" value="Ribonucl_H"/>
</dbReference>
<dbReference type="GO" id="GO:0003676">
    <property type="term" value="F:nucleic acid binding"/>
    <property type="evidence" value="ECO:0007669"/>
    <property type="project" value="InterPro"/>
</dbReference>
<feature type="compositionally biased region" description="Polar residues" evidence="10">
    <location>
        <begin position="1"/>
        <end position="18"/>
    </location>
</feature>
<dbReference type="InterPro" id="IPR012337">
    <property type="entry name" value="RNaseH-like_sf"/>
</dbReference>
<name>A0A2P7YGI5_9PEZI</name>
<feature type="compositionally biased region" description="Acidic residues" evidence="10">
    <location>
        <begin position="302"/>
        <end position="311"/>
    </location>
</feature>
<feature type="compositionally biased region" description="Pro residues" evidence="10">
    <location>
        <begin position="72"/>
        <end position="82"/>
    </location>
</feature>
<keyword evidence="8" id="KW-0539">Nucleus</keyword>
<evidence type="ECO:0000256" key="4">
    <source>
        <dbReference type="ARBA" id="ARBA00022552"/>
    </source>
</evidence>